<feature type="region of interest" description="Disordered" evidence="2">
    <location>
        <begin position="205"/>
        <end position="318"/>
    </location>
</feature>
<dbReference type="PATRIC" id="fig|2064.6.peg.5209"/>
<feature type="compositionally biased region" description="Gly residues" evidence="2">
    <location>
        <begin position="405"/>
        <end position="442"/>
    </location>
</feature>
<sequence length="477" mass="46207">MTDMTNFNSYSHGQMRGMVQSMDSGAVMAAADPWRRATDTLKQIRTALNTAAADASDSWQGDTSDAFYSRMTTLANTVNNVAAYSNDAASALEMMSEAIDKAKRDMPEEPGLWDKVGDAISDTAQQTVGVDNEDTRTAIADTRKQQAVTVMQTLAASYRATTNYLKPPLRGIDDNRDLQPPDNGGSSALGALIMGIGAGIAAPNGGATGSAGSRTSSQSPVSSRTPQAPKLKQVVVRPTDPGISGGTANAVPQPKGPGTAIDGTLGSNGGVRGGTGTIGGTGGAGGVHGPSGGGGLGPVGGVGGGPIGRGEGGLLGGGSGIGTSRAGFSGNSVSKAGTFGSGGLGSSGGPGGSAGAHSGGGLGGGGSAGGTGIGARSGGNLAGKAGGVIGESTHATAGGRAFTEGGSGIGRNRLGQGGAGGQAGGPGQAGAAHGGGMGGQGQAGKKDKKRGKDRPDYLVEDEETWASGDQVNPNVVE</sequence>
<evidence type="ECO:0000256" key="1">
    <source>
        <dbReference type="ARBA" id="ARBA00010652"/>
    </source>
</evidence>
<dbReference type="EMBL" id="JXZB01000004">
    <property type="protein sequence ID" value="KIQ62249.1"/>
    <property type="molecule type" value="Genomic_DNA"/>
</dbReference>
<comment type="similarity">
    <text evidence="1">Belongs to the mycobacterial PPE family.</text>
</comment>
<feature type="domain" description="PPE" evidence="3">
    <location>
        <begin position="18"/>
        <end position="156"/>
    </location>
</feature>
<reference evidence="4 5" key="1">
    <citation type="submission" date="2015-02" db="EMBL/GenBank/DDBJ databases">
        <title>Draft genome sequence of Kitasatospora griseola MF730-N6, a bafilomycin, terpentecin and satosporin producer.</title>
        <authorList>
            <person name="Arens J.C."/>
            <person name="Haltli B."/>
            <person name="Kerr R.G."/>
        </authorList>
    </citation>
    <scope>NUCLEOTIDE SEQUENCE [LARGE SCALE GENOMIC DNA]</scope>
    <source>
        <strain evidence="4 5">MF730-N6</strain>
    </source>
</reference>
<protein>
    <recommendedName>
        <fullName evidence="3">PPE domain-containing protein</fullName>
    </recommendedName>
</protein>
<comment type="caution">
    <text evidence="4">The sequence shown here is derived from an EMBL/GenBank/DDBJ whole genome shotgun (WGS) entry which is preliminary data.</text>
</comment>
<dbReference type="InterPro" id="IPR000030">
    <property type="entry name" value="PPE_dom"/>
</dbReference>
<evidence type="ECO:0000313" key="5">
    <source>
        <dbReference type="Proteomes" id="UP000032066"/>
    </source>
</evidence>
<evidence type="ECO:0000256" key="2">
    <source>
        <dbReference type="SAM" id="MobiDB-lite"/>
    </source>
</evidence>
<organism evidence="4 5">
    <name type="scientific">Kitasatospora griseola</name>
    <name type="common">Streptomyces griseolosporeus</name>
    <dbReference type="NCBI Taxonomy" id="2064"/>
    <lineage>
        <taxon>Bacteria</taxon>
        <taxon>Bacillati</taxon>
        <taxon>Actinomycetota</taxon>
        <taxon>Actinomycetes</taxon>
        <taxon>Kitasatosporales</taxon>
        <taxon>Streptomycetaceae</taxon>
        <taxon>Kitasatospora</taxon>
    </lineage>
</organism>
<evidence type="ECO:0000313" key="4">
    <source>
        <dbReference type="EMBL" id="KIQ62249.1"/>
    </source>
</evidence>
<name>A0A0D0PIG1_KITGR</name>
<dbReference type="OrthoDB" id="3872984at2"/>
<dbReference type="Pfam" id="PF00823">
    <property type="entry name" value="PPE"/>
    <property type="match status" value="1"/>
</dbReference>
<dbReference type="InterPro" id="IPR038332">
    <property type="entry name" value="PPE_sf"/>
</dbReference>
<keyword evidence="5" id="KW-1185">Reference proteome</keyword>
<dbReference type="RefSeq" id="WP_052509578.1">
    <property type="nucleotide sequence ID" value="NZ_JXZB01000004.1"/>
</dbReference>
<feature type="compositionally biased region" description="Polar residues" evidence="2">
    <location>
        <begin position="467"/>
        <end position="477"/>
    </location>
</feature>
<feature type="region of interest" description="Disordered" evidence="2">
    <location>
        <begin position="397"/>
        <end position="477"/>
    </location>
</feature>
<feature type="compositionally biased region" description="Low complexity" evidence="2">
    <location>
        <begin position="205"/>
        <end position="227"/>
    </location>
</feature>
<dbReference type="AlphaFoldDB" id="A0A0D0PIG1"/>
<accession>A0A0D0PIG1</accession>
<proteinExistence type="inferred from homology"/>
<dbReference type="SUPFAM" id="SSF140459">
    <property type="entry name" value="PE/PPE dimer-like"/>
    <property type="match status" value="1"/>
</dbReference>
<evidence type="ECO:0000259" key="3">
    <source>
        <dbReference type="Pfam" id="PF00823"/>
    </source>
</evidence>
<gene>
    <name evidence="4" type="ORF">TR51_24365</name>
</gene>
<dbReference type="Gene3D" id="1.20.1260.20">
    <property type="entry name" value="PPE superfamily"/>
    <property type="match status" value="1"/>
</dbReference>
<dbReference type="STRING" id="2064.TR51_24365"/>
<feature type="compositionally biased region" description="Gly residues" evidence="2">
    <location>
        <begin position="266"/>
        <end position="318"/>
    </location>
</feature>
<dbReference type="Proteomes" id="UP000032066">
    <property type="component" value="Unassembled WGS sequence"/>
</dbReference>